<proteinExistence type="predicted"/>
<feature type="region of interest" description="Disordered" evidence="1">
    <location>
        <begin position="190"/>
        <end position="250"/>
    </location>
</feature>
<dbReference type="InterPro" id="IPR029061">
    <property type="entry name" value="THDP-binding"/>
</dbReference>
<dbReference type="InterPro" id="IPR041621">
    <property type="entry name" value="PDH_E1_M"/>
</dbReference>
<comment type="caution">
    <text evidence="3">The sequence shown here is derived from an EMBL/GenBank/DDBJ whole genome shotgun (WGS) entry which is preliminary data.</text>
</comment>
<organism evidence="3 4">
    <name type="scientific">Rhodococcus wratislaviensis NBRC 100605</name>
    <dbReference type="NCBI Taxonomy" id="1219028"/>
    <lineage>
        <taxon>Bacteria</taxon>
        <taxon>Bacillati</taxon>
        <taxon>Actinomycetota</taxon>
        <taxon>Actinomycetes</taxon>
        <taxon>Mycobacteriales</taxon>
        <taxon>Nocardiaceae</taxon>
        <taxon>Rhodococcus</taxon>
    </lineage>
</organism>
<sequence length="250" mass="27706">MAPVRVIKELLRDKEIGKSIVPIAPDEARTFGTNSWFPSLTIYNRNGQLDTSVDAELMRAKEVVVRPDPARGHQRGRLDGSFTPVGTSYATHGEPMNPLYRFYSMFEFQRTGDGLWAAVRLGAASDRTTLTGEGLQHADGHSLQLASTNPAVIAYDPAFTYEIAHPPRRYPADVRRHRGPDRVRRGERLLPRDDLQRAVPAARRTGGPRRRAAGLGSKAQITVSGVAMPDGPTPDPPRRPTRRTENRAVR</sequence>
<protein>
    <recommendedName>
        <fullName evidence="2">Pyruvate dehydrogenase E1 component middle domain-containing protein</fullName>
    </recommendedName>
</protein>
<dbReference type="AlphaFoldDB" id="X0PWG0"/>
<dbReference type="InterPro" id="IPR051157">
    <property type="entry name" value="PDH/Transketolase"/>
</dbReference>
<dbReference type="EMBL" id="BAWF01000043">
    <property type="protein sequence ID" value="GAF47628.1"/>
    <property type="molecule type" value="Genomic_DNA"/>
</dbReference>
<dbReference type="GO" id="GO:0000287">
    <property type="term" value="F:magnesium ion binding"/>
    <property type="evidence" value="ECO:0007669"/>
    <property type="project" value="UniProtKB-ARBA"/>
</dbReference>
<dbReference type="PANTHER" id="PTHR43825:SF3">
    <property type="entry name" value="PYRUVATE DEHYDROGENASE E1 COMPONENT"/>
    <property type="match status" value="1"/>
</dbReference>
<gene>
    <name evidence="3" type="ORF">RW1_043_00630</name>
</gene>
<evidence type="ECO:0000313" key="4">
    <source>
        <dbReference type="Proteomes" id="UP000019491"/>
    </source>
</evidence>
<dbReference type="Gene3D" id="3.40.50.970">
    <property type="match status" value="1"/>
</dbReference>
<name>X0PWG0_RHOWR</name>
<evidence type="ECO:0000259" key="2">
    <source>
        <dbReference type="Pfam" id="PF17831"/>
    </source>
</evidence>
<dbReference type="Proteomes" id="UP000019491">
    <property type="component" value="Unassembled WGS sequence"/>
</dbReference>
<dbReference type="SUPFAM" id="SSF52518">
    <property type="entry name" value="Thiamin diphosphate-binding fold (THDP-binding)"/>
    <property type="match status" value="1"/>
</dbReference>
<dbReference type="RefSeq" id="WP_052033440.1">
    <property type="nucleotide sequence ID" value="NZ_BAWF01000043.1"/>
</dbReference>
<feature type="domain" description="Pyruvate dehydrogenase E1 component middle" evidence="2">
    <location>
        <begin position="1"/>
        <end position="164"/>
    </location>
</feature>
<dbReference type="OrthoDB" id="9759664at2"/>
<evidence type="ECO:0000313" key="3">
    <source>
        <dbReference type="EMBL" id="GAF47628.1"/>
    </source>
</evidence>
<dbReference type="PANTHER" id="PTHR43825">
    <property type="entry name" value="PYRUVATE DEHYDROGENASE E1 COMPONENT"/>
    <property type="match status" value="1"/>
</dbReference>
<feature type="compositionally biased region" description="Basic and acidic residues" evidence="1">
    <location>
        <begin position="236"/>
        <end position="250"/>
    </location>
</feature>
<accession>X0PWG0</accession>
<reference evidence="3 4" key="1">
    <citation type="submission" date="2014-02" db="EMBL/GenBank/DDBJ databases">
        <title>Whole genome shotgun sequence of Rhodococcus wratislaviensis NBRC 100605.</title>
        <authorList>
            <person name="Hosoyama A."/>
            <person name="Tsuchikane K."/>
            <person name="Yoshida I."/>
            <person name="Ohji S."/>
            <person name="Ichikawa N."/>
            <person name="Yamazoe A."/>
            <person name="Fujita N."/>
        </authorList>
    </citation>
    <scope>NUCLEOTIDE SEQUENCE [LARGE SCALE GENOMIC DNA]</scope>
    <source>
        <strain evidence="3 4">NBRC 100605</strain>
    </source>
</reference>
<dbReference type="Pfam" id="PF17831">
    <property type="entry name" value="PDH_E1_M"/>
    <property type="match status" value="1"/>
</dbReference>
<evidence type="ECO:0000256" key="1">
    <source>
        <dbReference type="SAM" id="MobiDB-lite"/>
    </source>
</evidence>
<keyword evidence="4" id="KW-1185">Reference proteome</keyword>